<protein>
    <submittedName>
        <fullName evidence="4">Alpha/beta hydrolase</fullName>
    </submittedName>
</protein>
<dbReference type="InterPro" id="IPR050565">
    <property type="entry name" value="LYPA1-2/EST-like"/>
</dbReference>
<evidence type="ECO:0000259" key="3">
    <source>
        <dbReference type="Pfam" id="PF02230"/>
    </source>
</evidence>
<dbReference type="AlphaFoldDB" id="A0A538TXR5"/>
<keyword evidence="2 4" id="KW-0378">Hydrolase</keyword>
<dbReference type="InterPro" id="IPR029058">
    <property type="entry name" value="AB_hydrolase_fold"/>
</dbReference>
<dbReference type="InterPro" id="IPR003140">
    <property type="entry name" value="PLipase/COase/thioEstase"/>
</dbReference>
<evidence type="ECO:0000313" key="4">
    <source>
        <dbReference type="EMBL" id="TMQ68436.1"/>
    </source>
</evidence>
<evidence type="ECO:0000313" key="5">
    <source>
        <dbReference type="Proteomes" id="UP000319836"/>
    </source>
</evidence>
<name>A0A538TXR5_UNCEI</name>
<dbReference type="PANTHER" id="PTHR10655">
    <property type="entry name" value="LYSOPHOSPHOLIPASE-RELATED"/>
    <property type="match status" value="1"/>
</dbReference>
<dbReference type="Pfam" id="PF02230">
    <property type="entry name" value="Abhydrolase_2"/>
    <property type="match status" value="1"/>
</dbReference>
<comment type="similarity">
    <text evidence="1">Belongs to the AB hydrolase superfamily. AB hydrolase 2 family.</text>
</comment>
<dbReference type="GO" id="GO:0016787">
    <property type="term" value="F:hydrolase activity"/>
    <property type="evidence" value="ECO:0007669"/>
    <property type="project" value="UniProtKB-KW"/>
</dbReference>
<feature type="domain" description="Phospholipase/carboxylesterase/thioesterase" evidence="3">
    <location>
        <begin position="18"/>
        <end position="198"/>
    </location>
</feature>
<dbReference type="SUPFAM" id="SSF53474">
    <property type="entry name" value="alpha/beta-Hydrolases"/>
    <property type="match status" value="1"/>
</dbReference>
<dbReference type="EMBL" id="VBPA01000402">
    <property type="protein sequence ID" value="TMQ68436.1"/>
    <property type="molecule type" value="Genomic_DNA"/>
</dbReference>
<dbReference type="PANTHER" id="PTHR10655:SF17">
    <property type="entry name" value="LYSOPHOSPHOLIPASE-LIKE PROTEIN 1"/>
    <property type="match status" value="1"/>
</dbReference>
<reference evidence="4 5" key="1">
    <citation type="journal article" date="2019" name="Nat. Microbiol.">
        <title>Mediterranean grassland soil C-N compound turnover is dependent on rainfall and depth, and is mediated by genomically divergent microorganisms.</title>
        <authorList>
            <person name="Diamond S."/>
            <person name="Andeer P.F."/>
            <person name="Li Z."/>
            <person name="Crits-Christoph A."/>
            <person name="Burstein D."/>
            <person name="Anantharaman K."/>
            <person name="Lane K.R."/>
            <person name="Thomas B.C."/>
            <person name="Pan C."/>
            <person name="Northen T.R."/>
            <person name="Banfield J.F."/>
        </authorList>
    </citation>
    <scope>NUCLEOTIDE SEQUENCE [LARGE SCALE GENOMIC DNA]</scope>
    <source>
        <strain evidence="4">WS_10</strain>
    </source>
</reference>
<evidence type="ECO:0000256" key="1">
    <source>
        <dbReference type="ARBA" id="ARBA00006499"/>
    </source>
</evidence>
<evidence type="ECO:0000256" key="2">
    <source>
        <dbReference type="ARBA" id="ARBA00022801"/>
    </source>
</evidence>
<dbReference type="Proteomes" id="UP000319836">
    <property type="component" value="Unassembled WGS sequence"/>
</dbReference>
<comment type="caution">
    <text evidence="4">The sequence shown here is derived from an EMBL/GenBank/DDBJ whole genome shotgun (WGS) entry which is preliminary data.</text>
</comment>
<dbReference type="Gene3D" id="3.40.50.1820">
    <property type="entry name" value="alpha/beta hydrolase"/>
    <property type="match status" value="1"/>
</dbReference>
<proteinExistence type="inferred from homology"/>
<organism evidence="4 5">
    <name type="scientific">Eiseniibacteriota bacterium</name>
    <dbReference type="NCBI Taxonomy" id="2212470"/>
    <lineage>
        <taxon>Bacteria</taxon>
        <taxon>Candidatus Eiseniibacteriota</taxon>
    </lineage>
</organism>
<accession>A0A538TXR5</accession>
<gene>
    <name evidence="4" type="ORF">E6K80_14225</name>
</gene>
<sequence length="204" mass="21799">MRYIHRFVPPSVAGASPRTLLLLHGTGGNEDDLLPLGPMLDPVAALVSPRGDVLENGMPRFFRRLREGVFDEADLRVRAQALAAFVEEMRAAHGLGPVIAVGFSNGANVATAVLLLHPGALAGAVLFAAMVPIVPDPLPDLSRVPVWIGEGREDPMVPVEEAERLAALLQRANADVTLHWHPGGHALHPAEVAAARAWLVDRRS</sequence>